<dbReference type="Pfam" id="PF05193">
    <property type="entry name" value="Peptidase_M16_C"/>
    <property type="match status" value="1"/>
</dbReference>
<evidence type="ECO:0000313" key="6">
    <source>
        <dbReference type="Proteomes" id="UP000261931"/>
    </source>
</evidence>
<dbReference type="Proteomes" id="UP000261931">
    <property type="component" value="Unassembled WGS sequence"/>
</dbReference>
<keyword evidence="6" id="KW-1185">Reference proteome</keyword>
<feature type="chain" id="PRO_5016672859" evidence="2">
    <location>
        <begin position="20"/>
        <end position="458"/>
    </location>
</feature>
<keyword evidence="2" id="KW-0732">Signal</keyword>
<evidence type="ECO:0000256" key="1">
    <source>
        <dbReference type="ARBA" id="ARBA00007261"/>
    </source>
</evidence>
<dbReference type="EMBL" id="QVLS01000007">
    <property type="protein sequence ID" value="RFP78196.1"/>
    <property type="molecule type" value="Genomic_DNA"/>
</dbReference>
<protein>
    <submittedName>
        <fullName evidence="5">Insulinase family protein</fullName>
    </submittedName>
</protein>
<evidence type="ECO:0000256" key="2">
    <source>
        <dbReference type="SAM" id="SignalP"/>
    </source>
</evidence>
<comment type="similarity">
    <text evidence="1">Belongs to the peptidase M16 family.</text>
</comment>
<feature type="domain" description="Peptidase M16 N-terminal" evidence="3">
    <location>
        <begin position="45"/>
        <end position="185"/>
    </location>
</feature>
<reference evidence="5 6" key="1">
    <citation type="submission" date="2018-08" db="EMBL/GenBank/DDBJ databases">
        <title>Hydrogenophaga sp. LA-38 isolated from sludge.</title>
        <authorList>
            <person name="Im W.-T."/>
        </authorList>
    </citation>
    <scope>NUCLEOTIDE SEQUENCE [LARGE SCALE GENOMIC DNA]</scope>
    <source>
        <strain evidence="5 6">LA-38</strain>
    </source>
</reference>
<evidence type="ECO:0000313" key="5">
    <source>
        <dbReference type="EMBL" id="RFP78196.1"/>
    </source>
</evidence>
<gene>
    <name evidence="5" type="ORF">DY262_12855</name>
</gene>
<accession>A0A372EI91</accession>
<dbReference type="Pfam" id="PF00675">
    <property type="entry name" value="Peptidase_M16"/>
    <property type="match status" value="1"/>
</dbReference>
<dbReference type="InterPro" id="IPR011249">
    <property type="entry name" value="Metalloenz_LuxS/M16"/>
</dbReference>
<dbReference type="GO" id="GO:0046872">
    <property type="term" value="F:metal ion binding"/>
    <property type="evidence" value="ECO:0007669"/>
    <property type="project" value="InterPro"/>
</dbReference>
<comment type="caution">
    <text evidence="5">The sequence shown here is derived from an EMBL/GenBank/DDBJ whole genome shotgun (WGS) entry which is preliminary data.</text>
</comment>
<name>A0A372EI91_9BURK</name>
<organism evidence="5 6">
    <name type="scientific">Hydrogenophaga borbori</name>
    <dbReference type="NCBI Taxonomy" id="2294117"/>
    <lineage>
        <taxon>Bacteria</taxon>
        <taxon>Pseudomonadati</taxon>
        <taxon>Pseudomonadota</taxon>
        <taxon>Betaproteobacteria</taxon>
        <taxon>Burkholderiales</taxon>
        <taxon>Comamonadaceae</taxon>
        <taxon>Hydrogenophaga</taxon>
    </lineage>
</organism>
<dbReference type="AlphaFoldDB" id="A0A372EI91"/>
<evidence type="ECO:0000259" key="4">
    <source>
        <dbReference type="Pfam" id="PF05193"/>
    </source>
</evidence>
<dbReference type="RefSeq" id="WP_116959460.1">
    <property type="nucleotide sequence ID" value="NZ_QVLS01000007.1"/>
</dbReference>
<dbReference type="SUPFAM" id="SSF63411">
    <property type="entry name" value="LuxS/MPP-like metallohydrolase"/>
    <property type="match status" value="2"/>
</dbReference>
<evidence type="ECO:0000259" key="3">
    <source>
        <dbReference type="Pfam" id="PF00675"/>
    </source>
</evidence>
<proteinExistence type="inferred from homology"/>
<sequence>MKRLPMLLGLVLAASIARAAPPPNAAPAVQQFTLANGMSLIVRPDHRAPTAVHMLWVRVGAMDEVDGTSGVAHALEHMMFKGSATLKPGEFSERVAALGGQQNAFTSRDATAYHEQVPAERLEAVMALNAERFASNQWPDIEFTREIEVVKEERRQRTEESPRARLFEAFNAMVWQASPYRRPIIGWMSDIDAMTPQDVRDFHQRWYVPANAAVVVAGDVDPQRVREIAERTYGRIPARAVPARKPRTEPTQQGPRRLEYRAVADQALVVLAWHAPRYSGNDDAASRDALALAVLSGVLDGYSGARLERALVQGQGTGGQRIADSASSGYGLMGRGPQVFTASAVPARGVTPEAAMAALKAEIQRIAREGVSEEELQRVKTQWTASEVYKLDSVFSQAQEQGSYWVNGLPTDAGERLMAGLRAVTAEQVRAVAGRYFTDRTLNTGVLVPEARAAEGRP</sequence>
<dbReference type="PANTHER" id="PTHR11851:SF49">
    <property type="entry name" value="MITOCHONDRIAL-PROCESSING PEPTIDASE SUBUNIT ALPHA"/>
    <property type="match status" value="1"/>
</dbReference>
<dbReference type="InterPro" id="IPR050361">
    <property type="entry name" value="MPP/UQCRC_Complex"/>
</dbReference>
<dbReference type="InterPro" id="IPR011765">
    <property type="entry name" value="Pept_M16_N"/>
</dbReference>
<feature type="domain" description="Peptidase M16 C-terminal" evidence="4">
    <location>
        <begin position="194"/>
        <end position="382"/>
    </location>
</feature>
<feature type="signal peptide" evidence="2">
    <location>
        <begin position="1"/>
        <end position="19"/>
    </location>
</feature>
<dbReference type="InterPro" id="IPR007863">
    <property type="entry name" value="Peptidase_M16_C"/>
</dbReference>
<dbReference type="PANTHER" id="PTHR11851">
    <property type="entry name" value="METALLOPROTEASE"/>
    <property type="match status" value="1"/>
</dbReference>
<dbReference type="Gene3D" id="3.30.830.10">
    <property type="entry name" value="Metalloenzyme, LuxS/M16 peptidase-like"/>
    <property type="match status" value="2"/>
</dbReference>